<protein>
    <submittedName>
        <fullName evidence="4">Xylose dehydrogenase (NAD/NADP)</fullName>
    </submittedName>
</protein>
<dbReference type="EMBL" id="FNPB01000001">
    <property type="protein sequence ID" value="SDX60347.1"/>
    <property type="molecule type" value="Genomic_DNA"/>
</dbReference>
<evidence type="ECO:0000259" key="2">
    <source>
        <dbReference type="Pfam" id="PF01408"/>
    </source>
</evidence>
<dbReference type="InterPro" id="IPR055170">
    <property type="entry name" value="GFO_IDH_MocA-like_dom"/>
</dbReference>
<feature type="domain" description="Gfo/Idh/MocA-like oxidoreductase N-terminal" evidence="2">
    <location>
        <begin position="20"/>
        <end position="137"/>
    </location>
</feature>
<dbReference type="InterPro" id="IPR036291">
    <property type="entry name" value="NAD(P)-bd_dom_sf"/>
</dbReference>
<dbReference type="Gene3D" id="3.40.50.720">
    <property type="entry name" value="NAD(P)-binding Rossmann-like Domain"/>
    <property type="match status" value="1"/>
</dbReference>
<dbReference type="Pfam" id="PF22725">
    <property type="entry name" value="GFO_IDH_MocA_C3"/>
    <property type="match status" value="1"/>
</dbReference>
<gene>
    <name evidence="4" type="ORF">SAMN04487946_101317</name>
</gene>
<name>A0A1H3D1S2_9EURY</name>
<dbReference type="SUPFAM" id="SSF51735">
    <property type="entry name" value="NAD(P)-binding Rossmann-fold domains"/>
    <property type="match status" value="1"/>
</dbReference>
<organism evidence="4 5">
    <name type="scientific">Halobellus clavatus</name>
    <dbReference type="NCBI Taxonomy" id="660517"/>
    <lineage>
        <taxon>Archaea</taxon>
        <taxon>Methanobacteriati</taxon>
        <taxon>Methanobacteriota</taxon>
        <taxon>Stenosarchaea group</taxon>
        <taxon>Halobacteria</taxon>
        <taxon>Halobacteriales</taxon>
        <taxon>Haloferacaceae</taxon>
        <taxon>Halobellus</taxon>
    </lineage>
</organism>
<reference evidence="5" key="1">
    <citation type="submission" date="2016-10" db="EMBL/GenBank/DDBJ databases">
        <authorList>
            <person name="Varghese N."/>
            <person name="Submissions S."/>
        </authorList>
    </citation>
    <scope>NUCLEOTIDE SEQUENCE [LARGE SCALE GENOMIC DNA]</scope>
    <source>
        <strain evidence="5">CGMCC 1.10118</strain>
    </source>
</reference>
<dbReference type="RefSeq" id="WP_089764398.1">
    <property type="nucleotide sequence ID" value="NZ_FNPB01000001.1"/>
</dbReference>
<dbReference type="PANTHER" id="PTHR43818:SF11">
    <property type="entry name" value="BCDNA.GH03377"/>
    <property type="match status" value="1"/>
</dbReference>
<dbReference type="STRING" id="660517.SAMN04487946_101317"/>
<dbReference type="OrthoDB" id="195534at2157"/>
<dbReference type="Pfam" id="PF01408">
    <property type="entry name" value="GFO_IDH_MocA"/>
    <property type="match status" value="1"/>
</dbReference>
<evidence type="ECO:0000259" key="3">
    <source>
        <dbReference type="Pfam" id="PF22725"/>
    </source>
</evidence>
<keyword evidence="1" id="KW-0560">Oxidoreductase</keyword>
<dbReference type="GO" id="GO:0016491">
    <property type="term" value="F:oxidoreductase activity"/>
    <property type="evidence" value="ECO:0007669"/>
    <property type="project" value="UniProtKB-KW"/>
</dbReference>
<evidence type="ECO:0000313" key="4">
    <source>
        <dbReference type="EMBL" id="SDX60347.1"/>
    </source>
</evidence>
<feature type="domain" description="GFO/IDH/MocA-like oxidoreductase" evidence="3">
    <location>
        <begin position="146"/>
        <end position="264"/>
    </location>
</feature>
<keyword evidence="5" id="KW-1185">Reference proteome</keyword>
<sequence>MNEPIEPRPWERPVTGGPLRLAIVGVGAFAREYVLPAIDASNHCETTVLVSPEVESIETATGVERLTPESFHDGAAAAAYDAVYVATPNHLHRRVVQTAASMGKPILCEKPIAPTAAGARAIRDIVEEAGVPCLVGYRVQFKPVMRSLRTAIRSGLIGIPVSAHSDVAFRVDTQETGGWRLNPDRGGGALRDIGIYPINTLQFLLDRPLEVSWGDLRREPTLGDVDAHAAFALAGEDDFRALCSASFAAEPTSHLRINGTEGLVRVDEPYHPSAQPTVTVVEHGTQRTIAPDPFDEYAAQVDYFAQCVLRDEPPTPGAAEGVRDLERIEAIEEASADQ</sequence>
<proteinExistence type="predicted"/>
<dbReference type="SUPFAM" id="SSF55347">
    <property type="entry name" value="Glyceraldehyde-3-phosphate dehydrogenase-like, C-terminal domain"/>
    <property type="match status" value="1"/>
</dbReference>
<dbReference type="Proteomes" id="UP000199170">
    <property type="component" value="Unassembled WGS sequence"/>
</dbReference>
<dbReference type="PANTHER" id="PTHR43818">
    <property type="entry name" value="BCDNA.GH03377"/>
    <property type="match status" value="1"/>
</dbReference>
<accession>A0A1H3D1S2</accession>
<dbReference type="Gene3D" id="3.30.360.10">
    <property type="entry name" value="Dihydrodipicolinate Reductase, domain 2"/>
    <property type="match status" value="1"/>
</dbReference>
<dbReference type="InterPro" id="IPR000683">
    <property type="entry name" value="Gfo/Idh/MocA-like_OxRdtase_N"/>
</dbReference>
<evidence type="ECO:0000256" key="1">
    <source>
        <dbReference type="ARBA" id="ARBA00023002"/>
    </source>
</evidence>
<dbReference type="InterPro" id="IPR050463">
    <property type="entry name" value="Gfo/Idh/MocA_oxidrdct_glycsds"/>
</dbReference>
<dbReference type="AlphaFoldDB" id="A0A1H3D1S2"/>
<evidence type="ECO:0000313" key="5">
    <source>
        <dbReference type="Proteomes" id="UP000199170"/>
    </source>
</evidence>
<dbReference type="GO" id="GO:0000166">
    <property type="term" value="F:nucleotide binding"/>
    <property type="evidence" value="ECO:0007669"/>
    <property type="project" value="InterPro"/>
</dbReference>